<name>A0A165C6U2_9BASI</name>
<organism evidence="1 2">
    <name type="scientific">Calocera cornea HHB12733</name>
    <dbReference type="NCBI Taxonomy" id="1353952"/>
    <lineage>
        <taxon>Eukaryota</taxon>
        <taxon>Fungi</taxon>
        <taxon>Dikarya</taxon>
        <taxon>Basidiomycota</taxon>
        <taxon>Agaricomycotina</taxon>
        <taxon>Dacrymycetes</taxon>
        <taxon>Dacrymycetales</taxon>
        <taxon>Dacrymycetaceae</taxon>
        <taxon>Calocera</taxon>
    </lineage>
</organism>
<gene>
    <name evidence="1" type="ORF">CALCODRAFT_193546</name>
</gene>
<dbReference type="EMBL" id="KV424188">
    <property type="protein sequence ID" value="KZT50331.1"/>
    <property type="molecule type" value="Genomic_DNA"/>
</dbReference>
<proteinExistence type="predicted"/>
<reference evidence="1 2" key="1">
    <citation type="journal article" date="2016" name="Mol. Biol. Evol.">
        <title>Comparative Genomics of Early-Diverging Mushroom-Forming Fungi Provides Insights into the Origins of Lignocellulose Decay Capabilities.</title>
        <authorList>
            <person name="Nagy L.G."/>
            <person name="Riley R."/>
            <person name="Tritt A."/>
            <person name="Adam C."/>
            <person name="Daum C."/>
            <person name="Floudas D."/>
            <person name="Sun H."/>
            <person name="Yadav J.S."/>
            <person name="Pangilinan J."/>
            <person name="Larsson K.H."/>
            <person name="Matsuura K."/>
            <person name="Barry K."/>
            <person name="Labutti K."/>
            <person name="Kuo R."/>
            <person name="Ohm R.A."/>
            <person name="Bhattacharya S.S."/>
            <person name="Shirouzu T."/>
            <person name="Yoshinaga Y."/>
            <person name="Martin F.M."/>
            <person name="Grigoriev I.V."/>
            <person name="Hibbett D.S."/>
        </authorList>
    </citation>
    <scope>NUCLEOTIDE SEQUENCE [LARGE SCALE GENOMIC DNA]</scope>
    <source>
        <strain evidence="1 2">HHB12733</strain>
    </source>
</reference>
<protein>
    <submittedName>
        <fullName evidence="1">Uncharacterized protein</fullName>
    </submittedName>
</protein>
<accession>A0A165C6U2</accession>
<dbReference type="AlphaFoldDB" id="A0A165C6U2"/>
<sequence>MRFWKEPGTVGSHYLPQPCRSLIHVTASRRPRAAAQATVGLFIGRWRWVRTSFIGQLVDDWCALLSLRMPALSHTPCRCAVQLGSPTHERQVDASQELISQPGMIAPSLVAPGPSVKGATGAIPSELASSSF</sequence>
<dbReference type="Proteomes" id="UP000076842">
    <property type="component" value="Unassembled WGS sequence"/>
</dbReference>
<keyword evidence="2" id="KW-1185">Reference proteome</keyword>
<evidence type="ECO:0000313" key="1">
    <source>
        <dbReference type="EMBL" id="KZT50331.1"/>
    </source>
</evidence>
<dbReference type="InParanoid" id="A0A165C6U2"/>
<evidence type="ECO:0000313" key="2">
    <source>
        <dbReference type="Proteomes" id="UP000076842"/>
    </source>
</evidence>